<organism evidence="2">
    <name type="scientific">Cucumis melo</name>
    <name type="common">Muskmelon</name>
    <dbReference type="NCBI Taxonomy" id="3656"/>
    <lineage>
        <taxon>Eukaryota</taxon>
        <taxon>Viridiplantae</taxon>
        <taxon>Streptophyta</taxon>
        <taxon>Embryophyta</taxon>
        <taxon>Tracheophyta</taxon>
        <taxon>Spermatophyta</taxon>
        <taxon>Magnoliopsida</taxon>
        <taxon>eudicotyledons</taxon>
        <taxon>Gunneridae</taxon>
        <taxon>Pentapetalae</taxon>
        <taxon>rosids</taxon>
        <taxon>fabids</taxon>
        <taxon>Cucurbitales</taxon>
        <taxon>Cucurbitaceae</taxon>
        <taxon>Benincaseae</taxon>
        <taxon>Cucumis</taxon>
    </lineage>
</organism>
<feature type="region of interest" description="Disordered" evidence="1">
    <location>
        <begin position="1"/>
        <end position="20"/>
    </location>
</feature>
<protein>
    <submittedName>
        <fullName evidence="2">Uncharacterized protein</fullName>
    </submittedName>
</protein>
<dbReference type="EnsemblPlants" id="MELO3C008432.2.1">
    <property type="protein sequence ID" value="MELO3C008432.2.1"/>
    <property type="gene ID" value="MELO3C008432.2"/>
</dbReference>
<accession>A0A9I9CU18</accession>
<evidence type="ECO:0000256" key="1">
    <source>
        <dbReference type="SAM" id="MobiDB-lite"/>
    </source>
</evidence>
<name>A0A9I9CU18_CUCME</name>
<sequence length="72" mass="7809">MDGATSSKRMRDRDDGGWVHGDATTAVGGLRTNIGWSKHSPLTLDLNVATQRRWLTERGATRGVVASANDEQ</sequence>
<dbReference type="AlphaFoldDB" id="A0A9I9CU18"/>
<dbReference type="Gramene" id="MELO3C008432.2.1">
    <property type="protein sequence ID" value="MELO3C008432.2.1"/>
    <property type="gene ID" value="MELO3C008432.2"/>
</dbReference>
<proteinExistence type="predicted"/>
<reference evidence="2" key="1">
    <citation type="submission" date="2023-03" db="UniProtKB">
        <authorList>
            <consortium name="EnsemblPlants"/>
        </authorList>
    </citation>
    <scope>IDENTIFICATION</scope>
</reference>
<evidence type="ECO:0000313" key="2">
    <source>
        <dbReference type="EnsemblPlants" id="MELO3C008432.2.1"/>
    </source>
</evidence>